<sequence>MEEEDQQQPQPPRPWVILGCIPRVVPGDVAQEAAVAAGDEEAERKADAERAANFSFPIVLPPWVTVMNAFPTAYPDPNNPDKYPYILGVSSDYILLNFGDRPPTGTAERIQLRDSEFPVVSNLEGVGILATPNGGYQYIIAELMVDRGHDTVKLVYIFADSDKWNQEVIPNPLPDVNREWVPSGVVAHGEMLWWFDLSWGIISFDPDVPLLLFHPLPEDRALDATVTGIHDHRCITESGGELLYVEIIPAEGEFGPTVWMWTRTSAGGGNNETIGWDVEHLVTFEEIWNDDTYEETGLPREVPVLAAVSPTNSDLVYFVLGERLFGVDLLSCIVSEFVDEDYDLVTPWPASPFCRYVLPWYLPQDVARALAMDPGDLDNAEAEQREEDVQDGLAIDVEEMQEDEIHEDEQMAVDIDDILTEDFLDHGVPQLLAEVDAAHAQEQQSEEVDEEQQSEEINEEEQQTEEINEEEQQSEDINEEEQSSEESYSDEPSSEEMLGMDVDLGPVSGEESHTGPSDKAKDHPGPNQDPGDDAGEGSF</sequence>
<feature type="region of interest" description="Disordered" evidence="1">
    <location>
        <begin position="438"/>
        <end position="539"/>
    </location>
</feature>
<proteinExistence type="predicted"/>
<dbReference type="InterPro" id="IPR011676">
    <property type="entry name" value="DUF1618"/>
</dbReference>
<dbReference type="Pfam" id="PF07762">
    <property type="entry name" value="DUF1618"/>
    <property type="match status" value="1"/>
</dbReference>
<feature type="compositionally biased region" description="Acidic residues" evidence="1">
    <location>
        <begin position="530"/>
        <end position="539"/>
    </location>
</feature>
<comment type="caution">
    <text evidence="3">The sequence shown here is derived from an EMBL/GenBank/DDBJ whole genome shotgun (WGS) entry which is preliminary data.</text>
</comment>
<dbReference type="Proteomes" id="UP000823388">
    <property type="component" value="Chromosome 4N"/>
</dbReference>
<feature type="compositionally biased region" description="Basic and acidic residues" evidence="1">
    <location>
        <begin position="510"/>
        <end position="524"/>
    </location>
</feature>
<dbReference type="PANTHER" id="PTHR33086:SF73">
    <property type="entry name" value="OS01G0245901 PROTEIN"/>
    <property type="match status" value="1"/>
</dbReference>
<evidence type="ECO:0000256" key="1">
    <source>
        <dbReference type="SAM" id="MobiDB-lite"/>
    </source>
</evidence>
<evidence type="ECO:0000259" key="2">
    <source>
        <dbReference type="Pfam" id="PF07762"/>
    </source>
</evidence>
<evidence type="ECO:0000313" key="3">
    <source>
        <dbReference type="EMBL" id="KAG2605808.1"/>
    </source>
</evidence>
<feature type="compositionally biased region" description="Acidic residues" evidence="1">
    <location>
        <begin position="444"/>
        <end position="494"/>
    </location>
</feature>
<name>A0A8T0T865_PANVG</name>
<feature type="domain" description="DUF1618" evidence="2">
    <location>
        <begin position="194"/>
        <end position="317"/>
    </location>
</feature>
<organism evidence="3 4">
    <name type="scientific">Panicum virgatum</name>
    <name type="common">Blackwell switchgrass</name>
    <dbReference type="NCBI Taxonomy" id="38727"/>
    <lineage>
        <taxon>Eukaryota</taxon>
        <taxon>Viridiplantae</taxon>
        <taxon>Streptophyta</taxon>
        <taxon>Embryophyta</taxon>
        <taxon>Tracheophyta</taxon>
        <taxon>Spermatophyta</taxon>
        <taxon>Magnoliopsida</taxon>
        <taxon>Liliopsida</taxon>
        <taxon>Poales</taxon>
        <taxon>Poaceae</taxon>
        <taxon>PACMAD clade</taxon>
        <taxon>Panicoideae</taxon>
        <taxon>Panicodae</taxon>
        <taxon>Paniceae</taxon>
        <taxon>Panicinae</taxon>
        <taxon>Panicum</taxon>
        <taxon>Panicum sect. Hiantes</taxon>
    </lineage>
</organism>
<dbReference type="PANTHER" id="PTHR33086">
    <property type="entry name" value="OS05G0468200 PROTEIN-RELATED"/>
    <property type="match status" value="1"/>
</dbReference>
<gene>
    <name evidence="3" type="ORF">PVAP13_4NG157600</name>
</gene>
<evidence type="ECO:0000313" key="4">
    <source>
        <dbReference type="Proteomes" id="UP000823388"/>
    </source>
</evidence>
<dbReference type="AlphaFoldDB" id="A0A8T0T865"/>
<reference evidence="3" key="1">
    <citation type="submission" date="2020-05" db="EMBL/GenBank/DDBJ databases">
        <title>WGS assembly of Panicum virgatum.</title>
        <authorList>
            <person name="Lovell J.T."/>
            <person name="Jenkins J."/>
            <person name="Shu S."/>
            <person name="Juenger T.E."/>
            <person name="Schmutz J."/>
        </authorList>
    </citation>
    <scope>NUCLEOTIDE SEQUENCE</scope>
    <source>
        <strain evidence="3">AP13</strain>
    </source>
</reference>
<protein>
    <recommendedName>
        <fullName evidence="2">DUF1618 domain-containing protein</fullName>
    </recommendedName>
</protein>
<accession>A0A8T0T865</accession>
<keyword evidence="4" id="KW-1185">Reference proteome</keyword>
<dbReference type="EMBL" id="CM029044">
    <property type="protein sequence ID" value="KAG2605808.1"/>
    <property type="molecule type" value="Genomic_DNA"/>
</dbReference>